<dbReference type="GO" id="GO:0005789">
    <property type="term" value="C:endoplasmic reticulum membrane"/>
    <property type="evidence" value="ECO:0007669"/>
    <property type="project" value="UniProtKB-SubCell"/>
</dbReference>
<feature type="transmembrane region" description="Helical" evidence="12">
    <location>
        <begin position="217"/>
        <end position="238"/>
    </location>
</feature>
<proteinExistence type="inferred from homology"/>
<evidence type="ECO:0000256" key="10">
    <source>
        <dbReference type="ARBA" id="ARBA00044721"/>
    </source>
</evidence>
<dbReference type="Proteomes" id="UP000242877">
    <property type="component" value="Unassembled WGS sequence"/>
</dbReference>
<evidence type="ECO:0000256" key="2">
    <source>
        <dbReference type="ARBA" id="ARBA00004922"/>
    </source>
</evidence>
<dbReference type="PANTHER" id="PTHR22760:SF1">
    <property type="entry name" value="DOL-P-MAN:MAN(7)GLCNAC(2)-PP-DOL ALPHA-1,6-MANNOSYLTRANSFERASE"/>
    <property type="match status" value="1"/>
</dbReference>
<keyword evidence="8 12" id="KW-1133">Transmembrane helix</keyword>
<evidence type="ECO:0000313" key="13">
    <source>
        <dbReference type="EMBL" id="KZZ95715.1"/>
    </source>
</evidence>
<keyword evidence="5 13" id="KW-0808">Transferase</keyword>
<feature type="transmembrane region" description="Helical" evidence="12">
    <location>
        <begin position="278"/>
        <end position="298"/>
    </location>
</feature>
<feature type="transmembrane region" description="Helical" evidence="12">
    <location>
        <begin position="6"/>
        <end position="24"/>
    </location>
</feature>
<keyword evidence="4 12" id="KW-0328">Glycosyltransferase</keyword>
<gene>
    <name evidence="13" type="ORF">AAP_01391</name>
</gene>
<dbReference type="InterPro" id="IPR005599">
    <property type="entry name" value="GPI_mannosylTrfase"/>
</dbReference>
<feature type="transmembrane region" description="Helical" evidence="12">
    <location>
        <begin position="361"/>
        <end position="382"/>
    </location>
</feature>
<dbReference type="GO" id="GO:0006487">
    <property type="term" value="P:protein N-linked glycosylation"/>
    <property type="evidence" value="ECO:0007669"/>
    <property type="project" value="TreeGrafter"/>
</dbReference>
<keyword evidence="14" id="KW-1185">Reference proteome</keyword>
<accession>A0A168BTB3</accession>
<evidence type="ECO:0000256" key="8">
    <source>
        <dbReference type="ARBA" id="ARBA00022989"/>
    </source>
</evidence>
<keyword evidence="7 12" id="KW-0256">Endoplasmic reticulum</keyword>
<evidence type="ECO:0000256" key="3">
    <source>
        <dbReference type="ARBA" id="ARBA00007063"/>
    </source>
</evidence>
<evidence type="ECO:0000256" key="12">
    <source>
        <dbReference type="RuleBase" id="RU363075"/>
    </source>
</evidence>
<dbReference type="OrthoDB" id="19039at2759"/>
<feature type="transmembrane region" description="Helical" evidence="12">
    <location>
        <begin position="305"/>
        <end position="322"/>
    </location>
</feature>
<reference evidence="13 14" key="1">
    <citation type="journal article" date="2016" name="Genome Biol. Evol.">
        <title>Divergent and convergent evolution of fungal pathogenicity.</title>
        <authorList>
            <person name="Shang Y."/>
            <person name="Xiao G."/>
            <person name="Zheng P."/>
            <person name="Cen K."/>
            <person name="Zhan S."/>
            <person name="Wang C."/>
        </authorList>
    </citation>
    <scope>NUCLEOTIDE SEQUENCE [LARGE SCALE GENOMIC DNA]</scope>
    <source>
        <strain evidence="13 14">ARSEF 7405</strain>
    </source>
</reference>
<dbReference type="VEuPathDB" id="FungiDB:AAP_01391"/>
<feature type="transmembrane region" description="Helical" evidence="12">
    <location>
        <begin position="184"/>
        <end position="210"/>
    </location>
</feature>
<dbReference type="PANTHER" id="PTHR22760">
    <property type="entry name" value="GLYCOSYLTRANSFERASE"/>
    <property type="match status" value="1"/>
</dbReference>
<comment type="caution">
    <text evidence="13">The sequence shown here is derived from an EMBL/GenBank/DDBJ whole genome shotgun (WGS) entry which is preliminary data.</text>
</comment>
<evidence type="ECO:0000256" key="1">
    <source>
        <dbReference type="ARBA" id="ARBA00004477"/>
    </source>
</evidence>
<keyword evidence="6 12" id="KW-0812">Transmembrane</keyword>
<dbReference type="EMBL" id="AZGZ01000004">
    <property type="protein sequence ID" value="KZZ95715.1"/>
    <property type="molecule type" value="Genomic_DNA"/>
</dbReference>
<feature type="transmembrane region" description="Helical" evidence="12">
    <location>
        <begin position="153"/>
        <end position="172"/>
    </location>
</feature>
<evidence type="ECO:0000313" key="14">
    <source>
        <dbReference type="Proteomes" id="UP000242877"/>
    </source>
</evidence>
<feature type="transmembrane region" description="Helical" evidence="12">
    <location>
        <begin position="130"/>
        <end position="146"/>
    </location>
</feature>
<name>A0A168BTB3_9EURO</name>
<evidence type="ECO:0000256" key="9">
    <source>
        <dbReference type="ARBA" id="ARBA00023136"/>
    </source>
</evidence>
<comment type="function">
    <text evidence="10">Mannosyltransferase that operates in the biosynthetic pathway of dolichol-linked oligosaccharides, the glycan precursors employed in protein asparagine (N)-glycosylation. The assembly of dolichol-linked oligosaccharides begins on the cytosolic side of the endoplasmic reticulum membrane and finishes in its lumen. The sequential addition of sugars to dolichol pyrophosphate produces dolichol-linked oligosaccharides containing fourteen sugars, including two GlcNAcs, nine mannoses and three glucoses. Once assembled, the oligosaccharide is transferred from the lipid to nascent proteins by oligosaccharyltransferases. In the lumen of the endoplasmic reticulum, adds the eighth mannose residue in an alpha-1,6 linkage onto Man(7)GlcNAc(2)-PP-dolichol to produce Man(8)GlcNAc(2)-PP-dolichol.</text>
</comment>
<dbReference type="Pfam" id="PF03901">
    <property type="entry name" value="Glyco_transf_22"/>
    <property type="match status" value="1"/>
</dbReference>
<sequence>MKGSIIYWLLAALLLALVQLHLRLSPYTKVEESFNIQAAHDFYTHGVPLKVSNASEFLRANFDHLTFPGAVPRSLTGAYVVSTIAGWIDHARHGLSGQLLIRSVLGHFNAGALIFYGWGLMKSYGKGVAIWYLIFILSQFHIIYYASRPLPNMFAFVLTTIGFKFFLPSSHWKFEQTVRDKTGIILLTMAGVILRSEIAILLAMVSLSLLARGRLSIYRIITSGLLGAALGLSITIPFDSYFWRRTLWPEFDGFYFNVMNGQASSWGISPWHYYFTNALPKLLMNPMIYLICIPFALARRKSRRNSFFLLFPSLAYTMIYSFQPHKEWRFIVYVIPSICGAAGMGAFHIWSHRDQGLLRRLLSIGLLASTFGCLMISTFVFLPASMANYPGGKALQTLQTRLMQSPDDVSVWMDTYTCQTGVTRWLEIEHPSPLYPNATWKYERTEDENVKNDPQFWRKFDYVIVETGLVDKIPGKWEVIDEVSGFEGVKVVHQSVPTPGIDEVEGKVWYEVMGDRGTRAWKRISDFGKTVSGGLWVDFNMVPKIKILKRIDGSTS</sequence>
<evidence type="ECO:0000256" key="4">
    <source>
        <dbReference type="ARBA" id="ARBA00022676"/>
    </source>
</evidence>
<feature type="transmembrane region" description="Helical" evidence="12">
    <location>
        <begin position="99"/>
        <end position="118"/>
    </location>
</feature>
<evidence type="ECO:0000256" key="11">
    <source>
        <dbReference type="ARBA" id="ARBA00048899"/>
    </source>
</evidence>
<keyword evidence="9 12" id="KW-0472">Membrane</keyword>
<comment type="pathway">
    <text evidence="2">Protein modification; protein glycosylation.</text>
</comment>
<comment type="catalytic activity">
    <reaction evidence="11">
        <text>an alpha-D-Man-(1-&gt;2)-alpha-D-Man-(1-&gt;2)-alpha-D-Man-(1-&gt;3)-[alpha-D-Man-(1-&gt;2)-alpha-D-Man-(1-&gt;3)-alpha-D-Man-(1-&gt;6)]-beta-D-Man-(1-&gt;4)-beta-D-GlcNAc-(1-&gt;4)-alpha-D-GlcNAc-diphospho-di-trans,poly-cis-dolichol + a di-trans,poly-cis-dolichyl beta-D-mannosyl phosphate = an alpha-D-Man-(1-&gt;2)-alpha-D-Man-(1-&gt;2)-alpha-D-Man-(1-&gt;3)-[alpha-D-Man-(1-&gt;2)-alpha-D-Man-(1-&gt;3)-[alpha-D-Man-(1-&gt;6)]-alpha-D-Man-(1-&gt;6)]-beta-D-Man-(1-&gt;4)-beta-D-GlcNAc-(1-&gt;4)-alpha-D-GlcNAc-diphospho-di-trans,poly-cis-dolichol + a di-trans,poly-cis-dolichyl phosphate + H(+)</text>
        <dbReference type="Rhea" id="RHEA:29535"/>
        <dbReference type="Rhea" id="RHEA-COMP:19498"/>
        <dbReference type="Rhea" id="RHEA-COMP:19501"/>
        <dbReference type="Rhea" id="RHEA-COMP:19518"/>
        <dbReference type="Rhea" id="RHEA-COMP:19519"/>
        <dbReference type="ChEBI" id="CHEBI:15378"/>
        <dbReference type="ChEBI" id="CHEBI:57683"/>
        <dbReference type="ChEBI" id="CHEBI:58211"/>
        <dbReference type="ChEBI" id="CHEBI:132517"/>
        <dbReference type="ChEBI" id="CHEBI:132519"/>
        <dbReference type="EC" id="2.4.1.260"/>
    </reaction>
    <physiologicalReaction direction="left-to-right" evidence="11">
        <dbReference type="Rhea" id="RHEA:29536"/>
    </physiologicalReaction>
</comment>
<dbReference type="UniPathway" id="UPA00378"/>
<feature type="transmembrane region" description="Helical" evidence="12">
    <location>
        <begin position="328"/>
        <end position="349"/>
    </location>
</feature>
<dbReference type="GO" id="GO:0052917">
    <property type="term" value="F:dol-P-Man:Man(7)GlcNAc(2)-PP-Dol alpha-1,6-mannosyltransferase activity"/>
    <property type="evidence" value="ECO:0007669"/>
    <property type="project" value="UniProtKB-EC"/>
</dbReference>
<dbReference type="AlphaFoldDB" id="A0A168BTB3"/>
<evidence type="ECO:0000256" key="6">
    <source>
        <dbReference type="ARBA" id="ARBA00022692"/>
    </source>
</evidence>
<organism evidence="13 14">
    <name type="scientific">Ascosphaera apis ARSEF 7405</name>
    <dbReference type="NCBI Taxonomy" id="392613"/>
    <lineage>
        <taxon>Eukaryota</taxon>
        <taxon>Fungi</taxon>
        <taxon>Dikarya</taxon>
        <taxon>Ascomycota</taxon>
        <taxon>Pezizomycotina</taxon>
        <taxon>Eurotiomycetes</taxon>
        <taxon>Eurotiomycetidae</taxon>
        <taxon>Onygenales</taxon>
        <taxon>Ascosphaeraceae</taxon>
        <taxon>Ascosphaera</taxon>
    </lineage>
</organism>
<comment type="subcellular location">
    <subcellularLocation>
        <location evidence="1 12">Endoplasmic reticulum membrane</location>
        <topology evidence="1 12">Multi-pass membrane protein</topology>
    </subcellularLocation>
</comment>
<protein>
    <recommendedName>
        <fullName evidence="12">Mannosyltransferase</fullName>
        <ecNumber evidence="12">2.4.1.-</ecNumber>
    </recommendedName>
</protein>
<comment type="similarity">
    <text evidence="3 12">Belongs to the glycosyltransferase 22 family.</text>
</comment>
<evidence type="ECO:0000256" key="7">
    <source>
        <dbReference type="ARBA" id="ARBA00022824"/>
    </source>
</evidence>
<dbReference type="EC" id="2.4.1.-" evidence="12"/>
<evidence type="ECO:0000256" key="5">
    <source>
        <dbReference type="ARBA" id="ARBA00022679"/>
    </source>
</evidence>